<evidence type="ECO:0000259" key="19">
    <source>
        <dbReference type="Pfam" id="PF08016"/>
    </source>
</evidence>
<name>A0A1D2MEE4_ORCCI</name>
<keyword evidence="15" id="KW-0109">Calcium transport</keyword>
<proteinExistence type="inferred from homology"/>
<reference evidence="21 22" key="1">
    <citation type="journal article" date="2016" name="Genome Biol. Evol.">
        <title>Gene Family Evolution Reflects Adaptation to Soil Environmental Stressors in the Genome of the Collembolan Orchesella cincta.</title>
        <authorList>
            <person name="Faddeeva-Vakhrusheva A."/>
            <person name="Derks M.F."/>
            <person name="Anvar S.Y."/>
            <person name="Agamennone V."/>
            <person name="Suring W."/>
            <person name="Smit S."/>
            <person name="van Straalen N.M."/>
            <person name="Roelofs D."/>
        </authorList>
    </citation>
    <scope>NUCLEOTIDE SEQUENCE [LARGE SCALE GENOMIC DNA]</scope>
    <source>
        <tissue evidence="21">Mixed pool</tissue>
    </source>
</reference>
<keyword evidence="14 15" id="KW-0407">Ion channel</keyword>
<comment type="caution">
    <text evidence="21">The sequence shown here is derived from an EMBL/GenBank/DDBJ whole genome shotgun (WGS) entry which is preliminary data.</text>
</comment>
<dbReference type="Gene3D" id="1.10.287.70">
    <property type="match status" value="1"/>
</dbReference>
<feature type="domain" description="Polycystin" evidence="20">
    <location>
        <begin position="146"/>
        <end position="345"/>
    </location>
</feature>
<keyword evidence="8" id="KW-0175">Coiled coil</keyword>
<dbReference type="InterPro" id="IPR003915">
    <property type="entry name" value="PKD_2"/>
</dbReference>
<keyword evidence="9 15" id="KW-0406">Ion transport</keyword>
<feature type="transmembrane region" description="Helical" evidence="18">
    <location>
        <begin position="543"/>
        <end position="564"/>
    </location>
</feature>
<dbReference type="PANTHER" id="PTHR10877:SF183">
    <property type="entry name" value="AT14535P-RELATED"/>
    <property type="match status" value="1"/>
</dbReference>
<dbReference type="STRING" id="48709.A0A1D2MEE4"/>
<evidence type="ECO:0000256" key="9">
    <source>
        <dbReference type="ARBA" id="ARBA00023065"/>
    </source>
</evidence>
<evidence type="ECO:0000256" key="13">
    <source>
        <dbReference type="ARBA" id="ARBA00023273"/>
    </source>
</evidence>
<evidence type="ECO:0000256" key="15">
    <source>
        <dbReference type="PIRSR" id="PIRSR603915-1"/>
    </source>
</evidence>
<gene>
    <name evidence="21" type="ORF">Ocin01_15431</name>
</gene>
<dbReference type="PRINTS" id="PR01433">
    <property type="entry name" value="POLYCYSTIN2"/>
</dbReference>
<dbReference type="PANTHER" id="PTHR10877">
    <property type="entry name" value="POLYCYSTIN FAMILY MEMBER"/>
    <property type="match status" value="1"/>
</dbReference>
<evidence type="ECO:0000256" key="10">
    <source>
        <dbReference type="ARBA" id="ARBA00023136"/>
    </source>
</evidence>
<feature type="domain" description="Polycystin cation channel PKD1/PKD2" evidence="19">
    <location>
        <begin position="346"/>
        <end position="571"/>
    </location>
</feature>
<evidence type="ECO:0000256" key="2">
    <source>
        <dbReference type="ARBA" id="ARBA00004651"/>
    </source>
</evidence>
<feature type="transmembrane region" description="Helical" evidence="18">
    <location>
        <begin position="392"/>
        <end position="410"/>
    </location>
</feature>
<keyword evidence="15" id="KW-0479">Metal-binding</keyword>
<evidence type="ECO:0000256" key="8">
    <source>
        <dbReference type="ARBA" id="ARBA00023054"/>
    </source>
</evidence>
<evidence type="ECO:0000256" key="6">
    <source>
        <dbReference type="ARBA" id="ARBA00022692"/>
    </source>
</evidence>
<dbReference type="OrthoDB" id="444119at2759"/>
<keyword evidence="15" id="KW-0106">Calcium</keyword>
<accession>A0A1D2MEE4</accession>
<dbReference type="GO" id="GO:0050982">
    <property type="term" value="P:detection of mechanical stimulus"/>
    <property type="evidence" value="ECO:0007669"/>
    <property type="project" value="TreeGrafter"/>
</dbReference>
<dbReference type="InterPro" id="IPR013122">
    <property type="entry name" value="PKD1_2_channel"/>
</dbReference>
<keyword evidence="13" id="KW-0966">Cell projection</keyword>
<organism evidence="21 22">
    <name type="scientific">Orchesella cincta</name>
    <name type="common">Springtail</name>
    <name type="synonym">Podura cincta</name>
    <dbReference type="NCBI Taxonomy" id="48709"/>
    <lineage>
        <taxon>Eukaryota</taxon>
        <taxon>Metazoa</taxon>
        <taxon>Ecdysozoa</taxon>
        <taxon>Arthropoda</taxon>
        <taxon>Hexapoda</taxon>
        <taxon>Collembola</taxon>
        <taxon>Entomobryomorpha</taxon>
        <taxon>Entomobryoidea</taxon>
        <taxon>Orchesellidae</taxon>
        <taxon>Orchesellinae</taxon>
        <taxon>Orchesella</taxon>
    </lineage>
</organism>
<feature type="binding site" evidence="15">
    <location>
        <position position="659"/>
    </location>
    <ligand>
        <name>Ca(2+)</name>
        <dbReference type="ChEBI" id="CHEBI:29108"/>
        <label>2</label>
    </ligand>
</feature>
<dbReference type="OMA" id="MVDFWKF"/>
<dbReference type="AlphaFoldDB" id="A0A1D2MEE4"/>
<comment type="similarity">
    <text evidence="3">Belongs to the polycystin family.</text>
</comment>
<evidence type="ECO:0000256" key="18">
    <source>
        <dbReference type="SAM" id="Phobius"/>
    </source>
</evidence>
<dbReference type="Gene3D" id="1.10.238.10">
    <property type="entry name" value="EF-hand"/>
    <property type="match status" value="1"/>
</dbReference>
<evidence type="ECO:0000256" key="5">
    <source>
        <dbReference type="ARBA" id="ARBA00022475"/>
    </source>
</evidence>
<evidence type="ECO:0000256" key="11">
    <source>
        <dbReference type="ARBA" id="ARBA00023157"/>
    </source>
</evidence>
<protein>
    <submittedName>
        <fullName evidence="21">Polycystin-2</fullName>
    </submittedName>
</protein>
<dbReference type="GO" id="GO:0005886">
    <property type="term" value="C:plasma membrane"/>
    <property type="evidence" value="ECO:0007669"/>
    <property type="project" value="UniProtKB-SubCell"/>
</dbReference>
<keyword evidence="7 18" id="KW-1133">Transmembrane helix</keyword>
<evidence type="ECO:0000256" key="17">
    <source>
        <dbReference type="SAM" id="MobiDB-lite"/>
    </source>
</evidence>
<keyword evidence="4" id="KW-0813">Transport</keyword>
<dbReference type="GO" id="GO:0005929">
    <property type="term" value="C:cilium"/>
    <property type="evidence" value="ECO:0007669"/>
    <property type="project" value="UniProtKB-SubCell"/>
</dbReference>
<feature type="binding site" evidence="15">
    <location>
        <position position="652"/>
    </location>
    <ligand>
        <name>Ca(2+)</name>
        <dbReference type="ChEBI" id="CHEBI:29108"/>
        <label>2</label>
    </ligand>
</feature>
<dbReference type="GO" id="GO:0005509">
    <property type="term" value="F:calcium ion binding"/>
    <property type="evidence" value="ECO:0007669"/>
    <property type="project" value="InterPro"/>
</dbReference>
<dbReference type="Pfam" id="PF20519">
    <property type="entry name" value="Polycystin_dom"/>
    <property type="match status" value="1"/>
</dbReference>
<dbReference type="GO" id="GO:0005262">
    <property type="term" value="F:calcium channel activity"/>
    <property type="evidence" value="ECO:0007669"/>
    <property type="project" value="UniProtKB-KW"/>
</dbReference>
<feature type="transmembrane region" description="Helical" evidence="18">
    <location>
        <begin position="481"/>
        <end position="503"/>
    </location>
</feature>
<comment type="subcellular location">
    <subcellularLocation>
        <location evidence="2">Cell membrane</location>
        <topology evidence="2">Multi-pass membrane protein</topology>
    </subcellularLocation>
    <subcellularLocation>
        <location evidence="1">Cell projection</location>
        <location evidence="1">Cilium</location>
    </subcellularLocation>
</comment>
<dbReference type="EMBL" id="LJIJ01001619">
    <property type="protein sequence ID" value="ODM91252.1"/>
    <property type="molecule type" value="Genomic_DNA"/>
</dbReference>
<keyword evidence="6 18" id="KW-0812">Transmembrane</keyword>
<evidence type="ECO:0000256" key="1">
    <source>
        <dbReference type="ARBA" id="ARBA00004138"/>
    </source>
</evidence>
<evidence type="ECO:0000313" key="21">
    <source>
        <dbReference type="EMBL" id="ODM91252.1"/>
    </source>
</evidence>
<keyword evidence="15" id="KW-0107">Calcium channel</keyword>
<keyword evidence="22" id="KW-1185">Reference proteome</keyword>
<sequence>MGSDDGSRPYPTNKQSFVPAMERSANADGDSQTQGKNNFGYGEMEKAQRKAEVSAKLRAKDKMDRQPSSIQSFCMPFLGTRILVSKYDREEYIRTTLAELAVYAVYLTVTCMITYGLTISSSYYYSNVISNLFLDTTIRPPETTTFRTSSKISDFWAFAETAMVKGLYWKYWYGVVNPSYAIPPQHQGVLHENRLLGRPRLRQLRVTTEPCPISDKFVRLFRECYPPYEEKYEETGEFSPTLGSLDAWRYQSEDALTGYNHWGRLATYHGGGAVQVLGSDEAETIQIMNELKNNLWITRATRVIFLDFTLYNANVNLFCIVKLVWEFPATGGLITSWSIRTIRLIRYATPYEIFILVLEFIFIAFTIYYTLQEIFEALCAKCKVYWTDFWTYLDLCILLISYTCIGFSIYRHILVERNLEELIRDPNRYANFYWLGFWENQYNNAVAVLVFLTWIKLFKYISINRTMAQLSNTMSRCATDIGGFAIMFFIVFFAFAQLGYLLFGSKVEDFRTFYDTVFTLLRCILGDFNFRAIESANRVLGPIFFITYVFFVFFVLLNMFLAIINDTYSEVKAEANAHAQEYEVTDYIRQGMNSLFGNFGCRNRKLDALNKAKLANTEHIIANDELRQNLRNCNYSDVEVEMFLTRYELDEDRPIDEAEAEHVLGSLEGYHTSDNRPNDINPMDRRQYEKNSKNIMDHEISELQTRVGVLESSLTAVNRKMDLLLSRLDVIKPGNRISLDSGRSLKF</sequence>
<dbReference type="Pfam" id="PF08016">
    <property type="entry name" value="PKD_channel"/>
    <property type="match status" value="1"/>
</dbReference>
<evidence type="ECO:0000256" key="7">
    <source>
        <dbReference type="ARBA" id="ARBA00022989"/>
    </source>
</evidence>
<keyword evidence="10 18" id="KW-0472">Membrane</keyword>
<evidence type="ECO:0000256" key="3">
    <source>
        <dbReference type="ARBA" id="ARBA00007200"/>
    </source>
</evidence>
<feature type="region of interest" description="Disordered" evidence="17">
    <location>
        <begin position="1"/>
        <end position="46"/>
    </location>
</feature>
<dbReference type="FunFam" id="1.10.287.70:FF:000055">
    <property type="entry name" value="Polycystic kidney disease 2-like 1"/>
    <property type="match status" value="1"/>
</dbReference>
<evidence type="ECO:0000256" key="14">
    <source>
        <dbReference type="ARBA" id="ARBA00023303"/>
    </source>
</evidence>
<feature type="transmembrane region" description="Helical" evidence="18">
    <location>
        <begin position="442"/>
        <end position="461"/>
    </location>
</feature>
<feature type="transmembrane region" description="Helical" evidence="18">
    <location>
        <begin position="353"/>
        <end position="371"/>
    </location>
</feature>
<keyword evidence="5" id="KW-1003">Cell membrane</keyword>
<dbReference type="InterPro" id="IPR051223">
    <property type="entry name" value="Polycystin"/>
</dbReference>
<evidence type="ECO:0000313" key="22">
    <source>
        <dbReference type="Proteomes" id="UP000094527"/>
    </source>
</evidence>
<evidence type="ECO:0000256" key="4">
    <source>
        <dbReference type="ARBA" id="ARBA00022448"/>
    </source>
</evidence>
<keyword evidence="11" id="KW-1015">Disulfide bond</keyword>
<dbReference type="InterPro" id="IPR046791">
    <property type="entry name" value="Polycystin_dom"/>
</dbReference>
<evidence type="ECO:0000259" key="20">
    <source>
        <dbReference type="Pfam" id="PF20519"/>
    </source>
</evidence>
<keyword evidence="12" id="KW-0325">Glycoprotein</keyword>
<feature type="binding site" evidence="15">
    <location>
        <position position="650"/>
    </location>
    <ligand>
        <name>Ca(2+)</name>
        <dbReference type="ChEBI" id="CHEBI:29108"/>
        <label>2</label>
    </ligand>
</feature>
<evidence type="ECO:0000256" key="12">
    <source>
        <dbReference type="ARBA" id="ARBA00023180"/>
    </source>
</evidence>
<evidence type="ECO:0000256" key="16">
    <source>
        <dbReference type="PIRSR" id="PIRSR603915-2"/>
    </source>
</evidence>
<dbReference type="Proteomes" id="UP000094527">
    <property type="component" value="Unassembled WGS sequence"/>
</dbReference>
<feature type="disulfide bond" evidence="16">
    <location>
        <begin position="211"/>
        <end position="224"/>
    </location>
</feature>